<evidence type="ECO:0000313" key="3">
    <source>
        <dbReference type="Proteomes" id="UP000199656"/>
    </source>
</evidence>
<evidence type="ECO:0000256" key="1">
    <source>
        <dbReference type="SAM" id="Phobius"/>
    </source>
</evidence>
<feature type="transmembrane region" description="Helical" evidence="1">
    <location>
        <begin position="32"/>
        <end position="52"/>
    </location>
</feature>
<keyword evidence="1" id="KW-0812">Transmembrane</keyword>
<feature type="transmembrane region" description="Helical" evidence="1">
    <location>
        <begin position="105"/>
        <end position="123"/>
    </location>
</feature>
<organism evidence="2 3">
    <name type="scientific">Chitinophaga terrae</name>
    <name type="common">ex Kim and Jung 2007</name>
    <dbReference type="NCBI Taxonomy" id="408074"/>
    <lineage>
        <taxon>Bacteria</taxon>
        <taxon>Pseudomonadati</taxon>
        <taxon>Bacteroidota</taxon>
        <taxon>Chitinophagia</taxon>
        <taxon>Chitinophagales</taxon>
        <taxon>Chitinophagaceae</taxon>
        <taxon>Chitinophaga</taxon>
    </lineage>
</organism>
<dbReference type="RefSeq" id="WP_089757793.1">
    <property type="nucleotide sequence ID" value="NZ_BKAT01000012.1"/>
</dbReference>
<dbReference type="OrthoDB" id="10010059at2"/>
<keyword evidence="1" id="KW-0472">Membrane</keyword>
<protein>
    <submittedName>
        <fullName evidence="2">Uncharacterized protein</fullName>
    </submittedName>
</protein>
<feature type="transmembrane region" description="Helical" evidence="1">
    <location>
        <begin position="143"/>
        <end position="164"/>
    </location>
</feature>
<dbReference type="AlphaFoldDB" id="A0A1H3X5K4"/>
<evidence type="ECO:0000313" key="2">
    <source>
        <dbReference type="EMBL" id="SDZ93818.1"/>
    </source>
</evidence>
<keyword evidence="3" id="KW-1185">Reference proteome</keyword>
<accession>A0A1H3X5K4</accession>
<feature type="transmembrane region" description="Helical" evidence="1">
    <location>
        <begin position="64"/>
        <end position="84"/>
    </location>
</feature>
<dbReference type="EMBL" id="FNRL01000001">
    <property type="protein sequence ID" value="SDZ93818.1"/>
    <property type="molecule type" value="Genomic_DNA"/>
</dbReference>
<sequence length="177" mass="20365">MSTGNSHKRKYVLFRKWCNLLKDSKDTFTFEGAAIIWLPLALMLIIGCFLLLQDFDDPTKDTTHITNIGFAVLAGISSLSFTWAGKIEQSSDRKLHDEVVRMGEVSFHAALVYIIASGLKYIYIHIDAAMGSHYWFGERVIRFTYIICFFMAFEKTIFSITGLNKLLYRKSRKKNEN</sequence>
<reference evidence="3" key="1">
    <citation type="submission" date="2016-10" db="EMBL/GenBank/DDBJ databases">
        <authorList>
            <person name="Varghese N."/>
            <person name="Submissions S."/>
        </authorList>
    </citation>
    <scope>NUCLEOTIDE SEQUENCE [LARGE SCALE GENOMIC DNA]</scope>
    <source>
        <strain evidence="3">DSM 23920</strain>
    </source>
</reference>
<proteinExistence type="predicted"/>
<gene>
    <name evidence="2" type="ORF">SAMN05660909_00244</name>
</gene>
<keyword evidence="1" id="KW-1133">Transmembrane helix</keyword>
<dbReference type="Proteomes" id="UP000199656">
    <property type="component" value="Unassembled WGS sequence"/>
</dbReference>
<name>A0A1H3X5K4_9BACT</name>